<keyword evidence="3" id="KW-0378">Hydrolase</keyword>
<evidence type="ECO:0000313" key="3">
    <source>
        <dbReference type="EMBL" id="MQX07642.1"/>
    </source>
</evidence>
<reference evidence="3 4" key="1">
    <citation type="journal article" date="2013" name="Genome Biol.">
        <title>Comparative genomics of the core and accessory genomes of 48 Sinorhizobium strains comprising five genospecies.</title>
        <authorList>
            <person name="Sugawara M."/>
            <person name="Epstein B."/>
            <person name="Badgley B.D."/>
            <person name="Unno T."/>
            <person name="Xu L."/>
            <person name="Reese J."/>
            <person name="Gyaneshwar P."/>
            <person name="Denny R."/>
            <person name="Mudge J."/>
            <person name="Bharti A.K."/>
            <person name="Farmer A.D."/>
            <person name="May G.D."/>
            <person name="Woodward J.E."/>
            <person name="Medigue C."/>
            <person name="Vallenet D."/>
            <person name="Lajus A."/>
            <person name="Rouy Z."/>
            <person name="Martinez-Vaz B."/>
            <person name="Tiffin P."/>
            <person name="Young N.D."/>
            <person name="Sadowsky M.J."/>
        </authorList>
    </citation>
    <scope>NUCLEOTIDE SEQUENCE [LARGE SCALE GENOMIC DNA]</scope>
    <source>
        <strain evidence="3 4">USDA205</strain>
    </source>
</reference>
<evidence type="ECO:0000259" key="2">
    <source>
        <dbReference type="Pfam" id="PF00144"/>
    </source>
</evidence>
<feature type="chain" id="PRO_5033036797" evidence="1">
    <location>
        <begin position="21"/>
        <end position="335"/>
    </location>
</feature>
<dbReference type="RefSeq" id="WP_060563720.1">
    <property type="nucleotide sequence ID" value="NZ_BJNI01000161.1"/>
</dbReference>
<dbReference type="InterPro" id="IPR001466">
    <property type="entry name" value="Beta-lactam-related"/>
</dbReference>
<feature type="signal peptide" evidence="1">
    <location>
        <begin position="1"/>
        <end position="20"/>
    </location>
</feature>
<dbReference type="SUPFAM" id="SSF56601">
    <property type="entry name" value="beta-lactamase/transpeptidase-like"/>
    <property type="match status" value="1"/>
</dbReference>
<feature type="domain" description="Beta-lactamase-related" evidence="2">
    <location>
        <begin position="45"/>
        <end position="318"/>
    </location>
</feature>
<dbReference type="PANTHER" id="PTHR43283">
    <property type="entry name" value="BETA-LACTAMASE-RELATED"/>
    <property type="match status" value="1"/>
</dbReference>
<comment type="caution">
    <text evidence="3">The sequence shown here is derived from an EMBL/GenBank/DDBJ whole genome shotgun (WGS) entry which is preliminary data.</text>
</comment>
<organism evidence="3 4">
    <name type="scientific">Rhizobium fredii</name>
    <name type="common">Sinorhizobium fredii</name>
    <dbReference type="NCBI Taxonomy" id="380"/>
    <lineage>
        <taxon>Bacteria</taxon>
        <taxon>Pseudomonadati</taxon>
        <taxon>Pseudomonadota</taxon>
        <taxon>Alphaproteobacteria</taxon>
        <taxon>Hyphomicrobiales</taxon>
        <taxon>Rhizobiaceae</taxon>
        <taxon>Sinorhizobium/Ensifer group</taxon>
        <taxon>Sinorhizobium</taxon>
    </lineage>
</organism>
<dbReference type="Pfam" id="PF00144">
    <property type="entry name" value="Beta-lactamase"/>
    <property type="match status" value="1"/>
</dbReference>
<protein>
    <submittedName>
        <fullName evidence="3">Serine hydrolase</fullName>
    </submittedName>
</protein>
<keyword evidence="1" id="KW-0732">Signal</keyword>
<dbReference type="GO" id="GO:0016787">
    <property type="term" value="F:hydrolase activity"/>
    <property type="evidence" value="ECO:0007669"/>
    <property type="project" value="UniProtKB-KW"/>
</dbReference>
<evidence type="ECO:0000256" key="1">
    <source>
        <dbReference type="SAM" id="SignalP"/>
    </source>
</evidence>
<dbReference type="Proteomes" id="UP000466694">
    <property type="component" value="Unassembled WGS sequence"/>
</dbReference>
<accession>A0A844A6E1</accession>
<dbReference type="Gene3D" id="3.40.710.10">
    <property type="entry name" value="DD-peptidase/beta-lactamase superfamily"/>
    <property type="match status" value="1"/>
</dbReference>
<sequence length="335" mass="36273">MIRLMAIVLALLLSFSPAVAEQFSVVRELLTELADRNDLKPLKTVIVARHGETIAEKGYRGHSPGESTNIKSASKSVISALVGIAIDKGLLDGPEQKIAPLLKEDLPSSADPRINDITIGNLLSMQAGLGRLSGPNYGRWVSSRNWVRFALAQPFADEPGGRMLYSTASTHLLSAILTKVGGKSTLALARDWLGPLQGFRIGAWERDPQGIYLGGNQMAMSARSLLAFGELYREGGRTADGRQIVPADWIDLSWQPHTNSYFSGDAYGYGWFARQIGGETVHFAWGYGGQMLYIIPSLKLTVVMTSEETGPSARSGYRDALHGVLAEIVSAVKTN</sequence>
<proteinExistence type="predicted"/>
<dbReference type="AlphaFoldDB" id="A0A844A6E1"/>
<gene>
    <name evidence="3" type="ORF">GHK48_04780</name>
</gene>
<name>A0A844A6E1_RHIFR</name>
<dbReference type="PANTHER" id="PTHR43283:SF7">
    <property type="entry name" value="BETA-LACTAMASE-RELATED DOMAIN-CONTAINING PROTEIN"/>
    <property type="match status" value="1"/>
</dbReference>
<dbReference type="InterPro" id="IPR012338">
    <property type="entry name" value="Beta-lactam/transpept-like"/>
</dbReference>
<dbReference type="EMBL" id="WISZ01000058">
    <property type="protein sequence ID" value="MQX07642.1"/>
    <property type="molecule type" value="Genomic_DNA"/>
</dbReference>
<evidence type="ECO:0000313" key="4">
    <source>
        <dbReference type="Proteomes" id="UP000466694"/>
    </source>
</evidence>
<dbReference type="InterPro" id="IPR050789">
    <property type="entry name" value="Diverse_Enzym_Activities"/>
</dbReference>